<dbReference type="RefSeq" id="WP_378573160.1">
    <property type="nucleotide sequence ID" value="NZ_JBHSFQ010000007.1"/>
</dbReference>
<accession>A0ABV9DVK7</accession>
<reference evidence="3" key="1">
    <citation type="journal article" date="2019" name="Int. J. Syst. Evol. Microbiol.">
        <title>The Global Catalogue of Microorganisms (GCM) 10K type strain sequencing project: providing services to taxonomists for standard genome sequencing and annotation.</title>
        <authorList>
            <consortium name="The Broad Institute Genomics Platform"/>
            <consortium name="The Broad Institute Genome Sequencing Center for Infectious Disease"/>
            <person name="Wu L."/>
            <person name="Ma J."/>
        </authorList>
    </citation>
    <scope>NUCLEOTIDE SEQUENCE [LARGE SCALE GENOMIC DNA]</scope>
    <source>
        <strain evidence="3">XZYJ18</strain>
    </source>
</reference>
<dbReference type="InterPro" id="IPR008030">
    <property type="entry name" value="NmrA-like"/>
</dbReference>
<name>A0ABV9DVK7_9ACTN</name>
<feature type="domain" description="NmrA-like" evidence="1">
    <location>
        <begin position="3"/>
        <end position="255"/>
    </location>
</feature>
<dbReference type="Gene3D" id="3.40.50.720">
    <property type="entry name" value="NAD(P)-binding Rossmann-like Domain"/>
    <property type="match status" value="1"/>
</dbReference>
<comment type="caution">
    <text evidence="2">The sequence shown here is derived from an EMBL/GenBank/DDBJ whole genome shotgun (WGS) entry which is preliminary data.</text>
</comment>
<evidence type="ECO:0000313" key="3">
    <source>
        <dbReference type="Proteomes" id="UP001595923"/>
    </source>
</evidence>
<dbReference type="InterPro" id="IPR052718">
    <property type="entry name" value="NmrA-type_oxidoreductase"/>
</dbReference>
<dbReference type="EMBL" id="JBHSFQ010000007">
    <property type="protein sequence ID" value="MFC4562176.1"/>
    <property type="molecule type" value="Genomic_DNA"/>
</dbReference>
<dbReference type="Gene3D" id="3.90.25.10">
    <property type="entry name" value="UDP-galactose 4-epimerase, domain 1"/>
    <property type="match status" value="1"/>
</dbReference>
<protein>
    <submittedName>
        <fullName evidence="2">NmrA family NAD(P)-binding protein</fullName>
    </submittedName>
</protein>
<sequence>MPTIAVTGATGNLGGLVMDHLLTSGVAAGDVIPLVRSDAKGRRFAARGMAPRVATYDDPEGFARAIEGVDKLVLISPPSPDNAVRLQQLHGAVMAVHASNLTQLAYVGLADPEERPFCLEDVDLAIEHSILAAGIPFTFLRNSVYLDELGPELAAAAASGELLSATGNHPMNWAPRADMAAAIAGAVTQEGHLGATYNLVSPEPYTYDDIAALLSQATGRPVTHRAAPGPDVVQSLTTWGMDPDHAQAMVEDFQAAIATGKCHTTGGDIERLSGRSGRPTADYLVSLAQSAQSSR</sequence>
<organism evidence="2 3">
    <name type="scientific">Nocardiopsis mangrovi</name>
    <dbReference type="NCBI Taxonomy" id="1179818"/>
    <lineage>
        <taxon>Bacteria</taxon>
        <taxon>Bacillati</taxon>
        <taxon>Actinomycetota</taxon>
        <taxon>Actinomycetes</taxon>
        <taxon>Streptosporangiales</taxon>
        <taxon>Nocardiopsidaceae</taxon>
        <taxon>Nocardiopsis</taxon>
    </lineage>
</organism>
<gene>
    <name evidence="2" type="ORF">ACFO4E_09940</name>
</gene>
<dbReference type="Proteomes" id="UP001595923">
    <property type="component" value="Unassembled WGS sequence"/>
</dbReference>
<proteinExistence type="predicted"/>
<dbReference type="PANTHER" id="PTHR47129:SF1">
    <property type="entry name" value="NMRA-LIKE DOMAIN-CONTAINING PROTEIN"/>
    <property type="match status" value="1"/>
</dbReference>
<dbReference type="PANTHER" id="PTHR47129">
    <property type="entry name" value="QUINONE OXIDOREDUCTASE 2"/>
    <property type="match status" value="1"/>
</dbReference>
<dbReference type="Pfam" id="PF05368">
    <property type="entry name" value="NmrA"/>
    <property type="match status" value="1"/>
</dbReference>
<evidence type="ECO:0000259" key="1">
    <source>
        <dbReference type="Pfam" id="PF05368"/>
    </source>
</evidence>
<dbReference type="InterPro" id="IPR036291">
    <property type="entry name" value="NAD(P)-bd_dom_sf"/>
</dbReference>
<dbReference type="SUPFAM" id="SSF51735">
    <property type="entry name" value="NAD(P)-binding Rossmann-fold domains"/>
    <property type="match status" value="1"/>
</dbReference>
<keyword evidence="3" id="KW-1185">Reference proteome</keyword>
<evidence type="ECO:0000313" key="2">
    <source>
        <dbReference type="EMBL" id="MFC4562176.1"/>
    </source>
</evidence>